<evidence type="ECO:0000256" key="1">
    <source>
        <dbReference type="SAM" id="MobiDB-lite"/>
    </source>
</evidence>
<keyword evidence="3" id="KW-1185">Reference proteome</keyword>
<evidence type="ECO:0000313" key="2">
    <source>
        <dbReference type="EMBL" id="KAJ8350124.1"/>
    </source>
</evidence>
<organism evidence="2 3">
    <name type="scientific">Synaphobranchus kaupii</name>
    <name type="common">Kaup's arrowtooth eel</name>
    <dbReference type="NCBI Taxonomy" id="118154"/>
    <lineage>
        <taxon>Eukaryota</taxon>
        <taxon>Metazoa</taxon>
        <taxon>Chordata</taxon>
        <taxon>Craniata</taxon>
        <taxon>Vertebrata</taxon>
        <taxon>Euteleostomi</taxon>
        <taxon>Actinopterygii</taxon>
        <taxon>Neopterygii</taxon>
        <taxon>Teleostei</taxon>
        <taxon>Anguilliformes</taxon>
        <taxon>Synaphobranchidae</taxon>
        <taxon>Synaphobranchus</taxon>
    </lineage>
</organism>
<comment type="caution">
    <text evidence="2">The sequence shown here is derived from an EMBL/GenBank/DDBJ whole genome shotgun (WGS) entry which is preliminary data.</text>
</comment>
<protein>
    <submittedName>
        <fullName evidence="2">Uncharacterized protein</fullName>
    </submittedName>
</protein>
<dbReference type="EMBL" id="JAINUF010000009">
    <property type="protein sequence ID" value="KAJ8350124.1"/>
    <property type="molecule type" value="Genomic_DNA"/>
</dbReference>
<dbReference type="Proteomes" id="UP001152622">
    <property type="component" value="Chromosome 9"/>
</dbReference>
<reference evidence="2" key="1">
    <citation type="journal article" date="2023" name="Science">
        <title>Genome structures resolve the early diversification of teleost fishes.</title>
        <authorList>
            <person name="Parey E."/>
            <person name="Louis A."/>
            <person name="Montfort J."/>
            <person name="Bouchez O."/>
            <person name="Roques C."/>
            <person name="Iampietro C."/>
            <person name="Lluch J."/>
            <person name="Castinel A."/>
            <person name="Donnadieu C."/>
            <person name="Desvignes T."/>
            <person name="Floi Bucao C."/>
            <person name="Jouanno E."/>
            <person name="Wen M."/>
            <person name="Mejri S."/>
            <person name="Dirks R."/>
            <person name="Jansen H."/>
            <person name="Henkel C."/>
            <person name="Chen W.J."/>
            <person name="Zahm M."/>
            <person name="Cabau C."/>
            <person name="Klopp C."/>
            <person name="Thompson A.W."/>
            <person name="Robinson-Rechavi M."/>
            <person name="Braasch I."/>
            <person name="Lecointre G."/>
            <person name="Bobe J."/>
            <person name="Postlethwait J.H."/>
            <person name="Berthelot C."/>
            <person name="Roest Crollius H."/>
            <person name="Guiguen Y."/>
        </authorList>
    </citation>
    <scope>NUCLEOTIDE SEQUENCE</scope>
    <source>
        <strain evidence="2">WJC10195</strain>
    </source>
</reference>
<gene>
    <name evidence="2" type="ORF">SKAU_G00252540</name>
</gene>
<dbReference type="AlphaFoldDB" id="A0A9Q1F348"/>
<accession>A0A9Q1F348</accession>
<feature type="region of interest" description="Disordered" evidence="1">
    <location>
        <begin position="1"/>
        <end position="20"/>
    </location>
</feature>
<name>A0A9Q1F348_SYNKA</name>
<evidence type="ECO:0000313" key="3">
    <source>
        <dbReference type="Proteomes" id="UP001152622"/>
    </source>
</evidence>
<sequence length="88" mass="9184">MGCDSSNGLRGPPGSRVTATHRKQPFWLSLGLSSFARPHNDSASPGIGTLSLLVDCRRELPSSPAQMAVHRRSCSSSVAASLSAVPPL</sequence>
<proteinExistence type="predicted"/>